<dbReference type="InterPro" id="IPR045852">
    <property type="entry name" value="UNC80_central"/>
</dbReference>
<dbReference type="Proteomes" id="UP000233556">
    <property type="component" value="Unassembled WGS sequence"/>
</dbReference>
<evidence type="ECO:0000256" key="1">
    <source>
        <dbReference type="SAM" id="MobiDB-lite"/>
    </source>
</evidence>
<reference evidence="4" key="1">
    <citation type="submission" date="2017-11" db="EMBL/GenBank/DDBJ databases">
        <authorList>
            <person name="Lima N.C."/>
            <person name="Parody-Merino A.M."/>
            <person name="Battley P.F."/>
            <person name="Fidler A.E."/>
            <person name="Prosdocimi F."/>
        </authorList>
    </citation>
    <scope>NUCLEOTIDE SEQUENCE [LARGE SCALE GENOMIC DNA]</scope>
</reference>
<dbReference type="OrthoDB" id="5584001at2759"/>
<evidence type="ECO:0000313" key="4">
    <source>
        <dbReference type="Proteomes" id="UP000233556"/>
    </source>
</evidence>
<accession>A0A2I0TFN3</accession>
<dbReference type="GO" id="GO:0055080">
    <property type="term" value="P:monoatomic cation homeostasis"/>
    <property type="evidence" value="ECO:0007669"/>
    <property type="project" value="TreeGrafter"/>
</dbReference>
<dbReference type="GO" id="GO:0030424">
    <property type="term" value="C:axon"/>
    <property type="evidence" value="ECO:0007669"/>
    <property type="project" value="TreeGrafter"/>
</dbReference>
<proteinExistence type="predicted"/>
<dbReference type="PANTHER" id="PTHR31781:SF1">
    <property type="entry name" value="PROTEIN UNC-80 HOMOLOG"/>
    <property type="match status" value="1"/>
</dbReference>
<organism evidence="3 4">
    <name type="scientific">Limosa lapponica baueri</name>
    <dbReference type="NCBI Taxonomy" id="1758121"/>
    <lineage>
        <taxon>Eukaryota</taxon>
        <taxon>Metazoa</taxon>
        <taxon>Chordata</taxon>
        <taxon>Craniata</taxon>
        <taxon>Vertebrata</taxon>
        <taxon>Euteleostomi</taxon>
        <taxon>Archelosauria</taxon>
        <taxon>Archosauria</taxon>
        <taxon>Dinosauria</taxon>
        <taxon>Saurischia</taxon>
        <taxon>Theropoda</taxon>
        <taxon>Coelurosauria</taxon>
        <taxon>Aves</taxon>
        <taxon>Neognathae</taxon>
        <taxon>Neoaves</taxon>
        <taxon>Charadriiformes</taxon>
        <taxon>Scolopacidae</taxon>
        <taxon>Limosa</taxon>
    </lineage>
</organism>
<dbReference type="GO" id="GO:0005261">
    <property type="term" value="F:monoatomic cation channel activity"/>
    <property type="evidence" value="ECO:0007669"/>
    <property type="project" value="TreeGrafter"/>
</dbReference>
<feature type="domain" description="Protein UNC80 central region" evidence="2">
    <location>
        <begin position="16"/>
        <end position="86"/>
    </location>
</feature>
<sequence length="473" mass="53464">MLPLSFYGKPKKSMAYYKHYLATTKTDLESCRLRLDPEMDRHRYERKISFAGVLDENEDSKDSLHSSSHTLKSEAGFEEKKAVTLPQLLEKILEILPRLTWCKTDSKIVSGGTVTLVKTAKYPPKKGEMDKFMLNLIFRTLGILAAQRSTKPYSLSDSLRSVGYGLTAIQKLQVYCIESAPVPSRKIRIGGSRLLQIKGTRSFRVKKGGSLSSIRRAGSLKSTKLSRQDSESENEELQLSHSRDTVTDIEGSPWSASEPSIEPEVLSNTGTEENYHRNMSWLHVMILLCNQQSFICTHIDYCHPHCYLHHSRSCARLVRAIKLLYGDTVDSLRENSTLNSVARGKKQKECSDKSCLRTPSLKKRVVDINLEGKKDSGMLKYIRHQKSFSARAVSRSHQRAEHILKNLQQEEEKKRLGREASLITAIPITQEACYEPTCTPSSEQEEEGVLQGQELHSRNLRAPATNIEHCLGV</sequence>
<dbReference type="EMBL" id="KZ511103">
    <property type="protein sequence ID" value="PKU32585.1"/>
    <property type="molecule type" value="Genomic_DNA"/>
</dbReference>
<evidence type="ECO:0000313" key="3">
    <source>
        <dbReference type="EMBL" id="PKU32585.1"/>
    </source>
</evidence>
<dbReference type="Pfam" id="PF19424">
    <property type="entry name" value="UNC80"/>
    <property type="match status" value="2"/>
</dbReference>
<protein>
    <recommendedName>
        <fullName evidence="2">Protein UNC80 central region domain-containing protein</fullName>
    </recommendedName>
</protein>
<feature type="domain" description="Protein UNC80 central region" evidence="2">
    <location>
        <begin position="181"/>
        <end position="385"/>
    </location>
</feature>
<dbReference type="PANTHER" id="PTHR31781">
    <property type="entry name" value="UNC80"/>
    <property type="match status" value="1"/>
</dbReference>
<feature type="region of interest" description="Disordered" evidence="1">
    <location>
        <begin position="217"/>
        <end position="265"/>
    </location>
</feature>
<name>A0A2I0TFN3_LIMLA</name>
<keyword evidence="4" id="KW-1185">Reference proteome</keyword>
<dbReference type="AlphaFoldDB" id="A0A2I0TFN3"/>
<dbReference type="GO" id="GO:0034703">
    <property type="term" value="C:cation channel complex"/>
    <property type="evidence" value="ECO:0007669"/>
    <property type="project" value="TreeGrafter"/>
</dbReference>
<reference evidence="4" key="2">
    <citation type="submission" date="2017-12" db="EMBL/GenBank/DDBJ databases">
        <title>Genome sequence of the Bar-tailed Godwit (Limosa lapponica baueri).</title>
        <authorList>
            <person name="Lima N.C.B."/>
            <person name="Parody-Merino A.M."/>
            <person name="Battley P.F."/>
            <person name="Fidler A.E."/>
            <person name="Prosdocimi F."/>
        </authorList>
    </citation>
    <scope>NUCLEOTIDE SEQUENCE [LARGE SCALE GENOMIC DNA]</scope>
</reference>
<evidence type="ECO:0000259" key="2">
    <source>
        <dbReference type="Pfam" id="PF19424"/>
    </source>
</evidence>
<gene>
    <name evidence="3" type="ORF">llap_17111</name>
</gene>